<feature type="non-terminal residue" evidence="1">
    <location>
        <position position="1"/>
    </location>
</feature>
<accession>E1Y741</accession>
<proteinExistence type="predicted"/>
<dbReference type="EMBL" id="FR694703">
    <property type="protein sequence ID" value="CBX25552.1"/>
    <property type="molecule type" value="Genomic_DNA"/>
</dbReference>
<gene>
    <name evidence="1" type="primary">dsrAB</name>
</gene>
<protein>
    <submittedName>
        <fullName evidence="1">Dissimilatory sulfate reductase</fullName>
    </submittedName>
</protein>
<name>E1Y741_9BACT</name>
<organism evidence="1">
    <name type="scientific">uncultured sulfate-reducing bacterium</name>
    <dbReference type="NCBI Taxonomy" id="153939"/>
    <lineage>
        <taxon>Bacteria</taxon>
        <taxon>environmental samples</taxon>
    </lineage>
</organism>
<evidence type="ECO:0000313" key="1">
    <source>
        <dbReference type="EMBL" id="CBX25552.1"/>
    </source>
</evidence>
<sequence length="46" mass="5359">ARRSPGGYFLRACDTLSEVHSTKLLRHLWEYGTCAVPAYQHARFHR</sequence>
<reference evidence="1" key="1">
    <citation type="submission" date="2010-09" db="EMBL/GenBank/DDBJ databases">
        <title>Genetic diversity of sulfate reducing bacteria of Chilika Lake, India based on the dissimilatory sulfite reductase (dsr AB) genes.</title>
        <authorList>
            <person name="Sasi Jyothsna J."/>
            <person name="Rahul K."/>
            <person name="Sasikala C."/>
            <person name="Ramana C.V."/>
        </authorList>
    </citation>
    <scope>NUCLEOTIDE SEQUENCE</scope>
</reference>
<dbReference type="AlphaFoldDB" id="E1Y741"/>